<comment type="caution">
    <text evidence="2">The sequence shown here is derived from an EMBL/GenBank/DDBJ whole genome shotgun (WGS) entry which is preliminary data.</text>
</comment>
<accession>A0A2M7GA43</accession>
<feature type="region of interest" description="Disordered" evidence="1">
    <location>
        <begin position="80"/>
        <end position="118"/>
    </location>
</feature>
<dbReference type="EMBL" id="PFFQ01000006">
    <property type="protein sequence ID" value="PIW19009.1"/>
    <property type="molecule type" value="Genomic_DNA"/>
</dbReference>
<protein>
    <recommendedName>
        <fullName evidence="4">DUF1571 domain-containing protein</fullName>
    </recommendedName>
</protein>
<dbReference type="Proteomes" id="UP000231019">
    <property type="component" value="Unassembled WGS sequence"/>
</dbReference>
<dbReference type="AlphaFoldDB" id="A0A2M7GA43"/>
<proteinExistence type="predicted"/>
<name>A0A2M7GA43_9BACT</name>
<evidence type="ECO:0008006" key="4">
    <source>
        <dbReference type="Google" id="ProtNLM"/>
    </source>
</evidence>
<organism evidence="2 3">
    <name type="scientific">bacterium (Candidatus Blackallbacteria) CG17_big_fil_post_rev_8_21_14_2_50_48_46</name>
    <dbReference type="NCBI Taxonomy" id="2014261"/>
    <lineage>
        <taxon>Bacteria</taxon>
        <taxon>Candidatus Blackallbacteria</taxon>
    </lineage>
</organism>
<feature type="compositionally biased region" description="Polar residues" evidence="1">
    <location>
        <begin position="92"/>
        <end position="118"/>
    </location>
</feature>
<sequence length="322" mass="34891">MNRLSLIKLSSLSLLLLVGCGRSSSSLETLPLTAAQQSYVRRYANAPLPVVSASDTAQVKKVLQTIDDIKARIDALEGTGAPETEAALPEDVQTTASKTLGSESEASPSKQVATVPASTPKTENILKEISDYILSAPAIDAIAYQNEKGLDSGKTTENHLHFYKQGNLVKIEVLASSPRNAGVKVLYNVGSDKVKIRPAGALSFLTTELAQKDEKIASVNHFTLSQTDFIGMATRLAGPSYSAELIGKTTIEGKEAYVAKITTSSPNALDPRIAYEHMAYDPKTYAIRYWEAFDGSSQEPFLRYLLKSFEIKQDIPANVFKL</sequence>
<gene>
    <name evidence="2" type="ORF">COW36_02555</name>
</gene>
<evidence type="ECO:0000313" key="2">
    <source>
        <dbReference type="EMBL" id="PIW19009.1"/>
    </source>
</evidence>
<reference evidence="2 3" key="1">
    <citation type="submission" date="2017-09" db="EMBL/GenBank/DDBJ databases">
        <title>Depth-based differentiation of microbial function through sediment-hosted aquifers and enrichment of novel symbionts in the deep terrestrial subsurface.</title>
        <authorList>
            <person name="Probst A.J."/>
            <person name="Ladd B."/>
            <person name="Jarett J.K."/>
            <person name="Geller-Mcgrath D.E."/>
            <person name="Sieber C.M."/>
            <person name="Emerson J.B."/>
            <person name="Anantharaman K."/>
            <person name="Thomas B.C."/>
            <person name="Malmstrom R."/>
            <person name="Stieglmeier M."/>
            <person name="Klingl A."/>
            <person name="Woyke T."/>
            <person name="Ryan C.M."/>
            <person name="Banfield J.F."/>
        </authorList>
    </citation>
    <scope>NUCLEOTIDE SEQUENCE [LARGE SCALE GENOMIC DNA]</scope>
    <source>
        <strain evidence="2">CG17_big_fil_post_rev_8_21_14_2_50_48_46</strain>
    </source>
</reference>
<evidence type="ECO:0000256" key="1">
    <source>
        <dbReference type="SAM" id="MobiDB-lite"/>
    </source>
</evidence>
<dbReference type="PROSITE" id="PS51257">
    <property type="entry name" value="PROKAR_LIPOPROTEIN"/>
    <property type="match status" value="1"/>
</dbReference>
<evidence type="ECO:0000313" key="3">
    <source>
        <dbReference type="Proteomes" id="UP000231019"/>
    </source>
</evidence>